<dbReference type="CDD" id="cd12087">
    <property type="entry name" value="TM_EGFR-like"/>
    <property type="match status" value="1"/>
</dbReference>
<proteinExistence type="predicted"/>
<dbReference type="OrthoDB" id="3436787at2759"/>
<evidence type="ECO:0000313" key="4">
    <source>
        <dbReference type="Proteomes" id="UP000030106"/>
    </source>
</evidence>
<keyword evidence="2" id="KW-0472">Membrane</keyword>
<evidence type="ECO:0000256" key="2">
    <source>
        <dbReference type="SAM" id="Phobius"/>
    </source>
</evidence>
<evidence type="ECO:0008006" key="5">
    <source>
        <dbReference type="Google" id="ProtNLM"/>
    </source>
</evidence>
<feature type="transmembrane region" description="Helical" evidence="2">
    <location>
        <begin position="477"/>
        <end position="500"/>
    </location>
</feature>
<feature type="region of interest" description="Disordered" evidence="1">
    <location>
        <begin position="427"/>
        <end position="470"/>
    </location>
</feature>
<keyword evidence="2" id="KW-0812">Transmembrane</keyword>
<dbReference type="HOGENOM" id="CLU_017868_1_1_1"/>
<protein>
    <recommendedName>
        <fullName evidence="5">Extracellular membrane protein CFEM domain-containing protein</fullName>
    </recommendedName>
</protein>
<feature type="region of interest" description="Disordered" evidence="1">
    <location>
        <begin position="568"/>
        <end position="633"/>
    </location>
</feature>
<evidence type="ECO:0000313" key="3">
    <source>
        <dbReference type="EMBL" id="KGQ03237.1"/>
    </source>
</evidence>
<comment type="caution">
    <text evidence="3">The sequence shown here is derived from an EMBL/GenBank/DDBJ whole genome shotgun (WGS) entry which is preliminary data.</text>
</comment>
<dbReference type="AlphaFoldDB" id="A0A0A2VAA3"/>
<keyword evidence="2" id="KW-1133">Transmembrane helix</keyword>
<evidence type="ECO:0000256" key="1">
    <source>
        <dbReference type="SAM" id="MobiDB-lite"/>
    </source>
</evidence>
<feature type="compositionally biased region" description="Polar residues" evidence="1">
    <location>
        <begin position="529"/>
        <end position="544"/>
    </location>
</feature>
<sequence>MASPAQAFYFLSVCSRPATLCWADCSGEGCFAILPKQDVLVRLAETLAWGRADASQRDTKNALQILNPGINGARKGAAPASQLFFGFDLDRPRQQLTMGSGTLYAAAAAVLTAAVRVRGDVPFMTELEIFSQLAPCVTSAVTNAYLWEQDTTACGSEPTKLQSCICTNSAELNKMTQSISSAVSSRCGKQADDDQASASLLVDKYCHADKTISFATPTSNIIPGVMSDVAAISSLPPCIQSGLSAAVNGAANEGCPTVANMWAPCACSKKNVVDQINASLGQEVRKSCSNADDVTLASSFYTQFCAMNEGTTSFGAMPGPPGDMSYYITALPQFSSLRACAQTGIVEAVMSQSTYLCAAGPQALASCVCLKPGILGKASQVLTSSVKYNCDNTALADVSSAASVLDYYCQAAQSRVVATVSQSISETKAASTRPTSGGGGTPQETGTANGGGGESTGSKSGGSGSGSGSGGGPSKGAIIAIAVLGALVVIGLLAFIAIFIRRRNRKAKAAESADIVTGQAPYPPKSELAANSPSSELAANSPSSEMDGKSPFAAPAVSEVAATASPFHLSPHVELSGTPPPQIHQTVSPSELSSPESQLAPGNNSPHHPRQNWEPPAQAMYELDSSNTAPHAR</sequence>
<dbReference type="EMBL" id="ANFO01001269">
    <property type="protein sequence ID" value="KGQ03237.1"/>
    <property type="molecule type" value="Genomic_DNA"/>
</dbReference>
<feature type="compositionally biased region" description="Low complexity" evidence="1">
    <location>
        <begin position="588"/>
        <end position="599"/>
    </location>
</feature>
<accession>A0A0A2VAA3</accession>
<dbReference type="Proteomes" id="UP000030106">
    <property type="component" value="Unassembled WGS sequence"/>
</dbReference>
<name>A0A0A2VAA3_BEABA</name>
<feature type="region of interest" description="Disordered" evidence="1">
    <location>
        <begin position="508"/>
        <end position="552"/>
    </location>
</feature>
<gene>
    <name evidence="3" type="ORF">BBAD15_g11531</name>
</gene>
<feature type="compositionally biased region" description="Polar residues" evidence="1">
    <location>
        <begin position="624"/>
        <end position="633"/>
    </location>
</feature>
<dbReference type="STRING" id="1245745.A0A0A2VAA3"/>
<reference evidence="3 4" key="1">
    <citation type="submission" date="2012-10" db="EMBL/GenBank/DDBJ databases">
        <title>Genome sequencing and analysis of entomopathogenic fungi Beauveria bassiana D1-5.</title>
        <authorList>
            <person name="Li Q."/>
            <person name="Wang L."/>
            <person name="Zhang Z."/>
            <person name="Wang Q."/>
            <person name="Ren J."/>
            <person name="Wang M."/>
            <person name="Xu W."/>
            <person name="Wang J."/>
            <person name="Lu Y."/>
            <person name="Du Q."/>
            <person name="Sun Z."/>
        </authorList>
    </citation>
    <scope>NUCLEOTIDE SEQUENCE [LARGE SCALE GENOMIC DNA]</scope>
    <source>
        <strain evidence="3 4">D1-5</strain>
    </source>
</reference>
<feature type="compositionally biased region" description="Gly residues" evidence="1">
    <location>
        <begin position="448"/>
        <end position="470"/>
    </location>
</feature>
<organism evidence="3 4">
    <name type="scientific">Beauveria bassiana D1-5</name>
    <dbReference type="NCBI Taxonomy" id="1245745"/>
    <lineage>
        <taxon>Eukaryota</taxon>
        <taxon>Fungi</taxon>
        <taxon>Dikarya</taxon>
        <taxon>Ascomycota</taxon>
        <taxon>Pezizomycotina</taxon>
        <taxon>Sordariomycetes</taxon>
        <taxon>Hypocreomycetidae</taxon>
        <taxon>Hypocreales</taxon>
        <taxon>Cordycipitaceae</taxon>
        <taxon>Beauveria</taxon>
    </lineage>
</organism>